<sequence length="270" mass="30771">MPRKPINVSRKRQKDSGSTYQPTEIEDALQLQNPIPQTAQGNPTQQQLEDKKVIHYLSKIHARQVITLVDKFVRLTILICTSEATYFETNKETLLESLRSNFGIKDMSISPDHPGSVDRYLSLYGTAEPIAKAMVYLIFILNTKLNNIAGIDLFTLKSSNYKTTLLLKTSVEIQNKHGLKYLDTSSSFTYNFKQNVHSVFAQGDLHSLHNTYLLSLELNLSCDDNDLTNMQSFGIHLDPALYKRSEENTELLTKSTQKVLEFIYPTSRFN</sequence>
<dbReference type="AlphaFoldDB" id="A0A8J5QVA9"/>
<gene>
    <name evidence="2" type="ORF">J8A68_000630</name>
</gene>
<dbReference type="Proteomes" id="UP000694255">
    <property type="component" value="Unassembled WGS sequence"/>
</dbReference>
<reference evidence="2 3" key="1">
    <citation type="journal article" date="2021" name="DNA Res.">
        <title>Genome analysis of Candida subhashii reveals its hybrid nature and dual mitochondrial genome conformations.</title>
        <authorList>
            <person name="Mixao V."/>
            <person name="Hegedusova E."/>
            <person name="Saus E."/>
            <person name="Pryszcz L.P."/>
            <person name="Cillingova A."/>
            <person name="Nosek J."/>
            <person name="Gabaldon T."/>
        </authorList>
    </citation>
    <scope>NUCLEOTIDE SEQUENCE [LARGE SCALE GENOMIC DNA]</scope>
    <source>
        <strain evidence="2 3">CBS 10753</strain>
    </source>
</reference>
<feature type="region of interest" description="Disordered" evidence="1">
    <location>
        <begin position="1"/>
        <end position="23"/>
    </location>
</feature>
<name>A0A8J5QVA9_9ASCO</name>
<comment type="caution">
    <text evidence="2">The sequence shown here is derived from an EMBL/GenBank/DDBJ whole genome shotgun (WGS) entry which is preliminary data.</text>
</comment>
<dbReference type="EMBL" id="JAGSYN010000046">
    <property type="protein sequence ID" value="KAG7665805.1"/>
    <property type="molecule type" value="Genomic_DNA"/>
</dbReference>
<organism evidence="2 3">
    <name type="scientific">[Candida] subhashii</name>
    <dbReference type="NCBI Taxonomy" id="561895"/>
    <lineage>
        <taxon>Eukaryota</taxon>
        <taxon>Fungi</taxon>
        <taxon>Dikarya</taxon>
        <taxon>Ascomycota</taxon>
        <taxon>Saccharomycotina</taxon>
        <taxon>Pichiomycetes</taxon>
        <taxon>Debaryomycetaceae</taxon>
        <taxon>Spathaspora</taxon>
    </lineage>
</organism>
<dbReference type="GeneID" id="73467431"/>
<evidence type="ECO:0000313" key="3">
    <source>
        <dbReference type="Proteomes" id="UP000694255"/>
    </source>
</evidence>
<dbReference type="RefSeq" id="XP_049266037.1">
    <property type="nucleotide sequence ID" value="XM_049410327.1"/>
</dbReference>
<keyword evidence="3" id="KW-1185">Reference proteome</keyword>
<proteinExistence type="predicted"/>
<evidence type="ECO:0000256" key="1">
    <source>
        <dbReference type="SAM" id="MobiDB-lite"/>
    </source>
</evidence>
<feature type="compositionally biased region" description="Basic residues" evidence="1">
    <location>
        <begin position="1"/>
        <end position="13"/>
    </location>
</feature>
<protein>
    <submittedName>
        <fullName evidence="2">Uncharacterized protein</fullName>
    </submittedName>
</protein>
<evidence type="ECO:0000313" key="2">
    <source>
        <dbReference type="EMBL" id="KAG7665805.1"/>
    </source>
</evidence>
<dbReference type="OrthoDB" id="4081078at2759"/>
<accession>A0A8J5QVA9</accession>